<dbReference type="PANTHER" id="PTHR42802">
    <property type="entry name" value="MONOOXYGENASE"/>
    <property type="match status" value="1"/>
</dbReference>
<evidence type="ECO:0000256" key="8">
    <source>
        <dbReference type="ARBA" id="ARBA00022857"/>
    </source>
</evidence>
<evidence type="ECO:0000256" key="12">
    <source>
        <dbReference type="ARBA" id="ARBA00031158"/>
    </source>
</evidence>
<evidence type="ECO:0000256" key="3">
    <source>
        <dbReference type="ARBA" id="ARBA00007588"/>
    </source>
</evidence>
<dbReference type="SUPFAM" id="SSF51905">
    <property type="entry name" value="FAD/NAD(P)-binding domain"/>
    <property type="match status" value="2"/>
</dbReference>
<dbReference type="Gene3D" id="3.50.50.60">
    <property type="entry name" value="FAD/NAD(P)-binding domain"/>
    <property type="match status" value="1"/>
</dbReference>
<keyword evidence="10 16" id="KW-0503">Monooxygenase</keyword>
<name>A0A2U9PH09_MYCSE</name>
<organism evidence="16 17">
    <name type="scientific">Mycolicibacterium smegmatis (strain MKD8)</name>
    <name type="common">Mycobacterium smegmatis</name>
    <dbReference type="NCBI Taxonomy" id="1214915"/>
    <lineage>
        <taxon>Bacteria</taxon>
        <taxon>Bacillati</taxon>
        <taxon>Actinomycetota</taxon>
        <taxon>Actinomycetes</taxon>
        <taxon>Mycobacteriales</taxon>
        <taxon>Mycobacteriaceae</taxon>
        <taxon>Mycolicibacterium</taxon>
    </lineage>
</organism>
<dbReference type="EMBL" id="CP027541">
    <property type="protein sequence ID" value="AWT51016.1"/>
    <property type="molecule type" value="Genomic_DNA"/>
</dbReference>
<comment type="pathway">
    <text evidence="2">Siderophore biosynthesis; mycobactin biosynthesis.</text>
</comment>
<dbReference type="Proteomes" id="UP000011200">
    <property type="component" value="Chromosome"/>
</dbReference>
<evidence type="ECO:0000256" key="15">
    <source>
        <dbReference type="ARBA" id="ARBA00048407"/>
    </source>
</evidence>
<dbReference type="PANTHER" id="PTHR42802:SF1">
    <property type="entry name" value="L-ORNITHINE N(5)-MONOOXYGENASE"/>
    <property type="match status" value="1"/>
</dbReference>
<dbReference type="Pfam" id="PF13434">
    <property type="entry name" value="Lys_Orn_oxgnase"/>
    <property type="match status" value="1"/>
</dbReference>
<dbReference type="GO" id="GO:0047091">
    <property type="term" value="F:L-lysine 6-monooxygenase (NADPH) activity"/>
    <property type="evidence" value="ECO:0007669"/>
    <property type="project" value="UniProtKB-EC"/>
</dbReference>
<dbReference type="AlphaFoldDB" id="A0A2U9PH09"/>
<dbReference type="InterPro" id="IPR025700">
    <property type="entry name" value="Lys/Orn_oxygenase"/>
</dbReference>
<dbReference type="EC" id="1.14.13.59" evidence="4"/>
<evidence type="ECO:0000256" key="11">
    <source>
        <dbReference type="ARBA" id="ARBA00029939"/>
    </source>
</evidence>
<evidence type="ECO:0000256" key="9">
    <source>
        <dbReference type="ARBA" id="ARBA00023002"/>
    </source>
</evidence>
<keyword evidence="9" id="KW-0560">Oxidoreductase</keyword>
<evidence type="ECO:0000256" key="7">
    <source>
        <dbReference type="ARBA" id="ARBA00022827"/>
    </source>
</evidence>
<comment type="catalytic activity">
    <reaction evidence="15">
        <text>L-lysine + NADPH + O2 = N(6)-hydroxy-L-lysine + NADP(+) + H2O</text>
        <dbReference type="Rhea" id="RHEA:23228"/>
        <dbReference type="ChEBI" id="CHEBI:15377"/>
        <dbReference type="ChEBI" id="CHEBI:15379"/>
        <dbReference type="ChEBI" id="CHEBI:32551"/>
        <dbReference type="ChEBI" id="CHEBI:57783"/>
        <dbReference type="ChEBI" id="CHEBI:57820"/>
        <dbReference type="ChEBI" id="CHEBI:58349"/>
        <dbReference type="EC" id="1.14.13.59"/>
    </reaction>
</comment>
<dbReference type="PRINTS" id="PR00411">
    <property type="entry name" value="PNDRDTASEI"/>
</dbReference>
<comment type="similarity">
    <text evidence="3">Belongs to the lysine N(6)-hydroxylase/L-ornithine N(5)-oxygenase family.</text>
</comment>
<evidence type="ECO:0000256" key="5">
    <source>
        <dbReference type="ARBA" id="ARBA00016406"/>
    </source>
</evidence>
<protein>
    <recommendedName>
        <fullName evidence="5">L-lysine N6-monooxygenase MbtG</fullName>
        <ecNumber evidence="4">1.14.13.59</ecNumber>
    </recommendedName>
    <alternativeName>
        <fullName evidence="14">Lysine 6-N-hydroxylase</fullName>
    </alternativeName>
    <alternativeName>
        <fullName evidence="13">Lysine N6-hydroxylase</fullName>
    </alternativeName>
    <alternativeName>
        <fullName evidence="11">Lysine-N-oxygenase</fullName>
    </alternativeName>
    <alternativeName>
        <fullName evidence="12">Mycobactin synthase protein G</fullName>
    </alternativeName>
</protein>
<keyword evidence="7" id="KW-0274">FAD</keyword>
<evidence type="ECO:0000256" key="13">
    <source>
        <dbReference type="ARBA" id="ARBA00032493"/>
    </source>
</evidence>
<reference evidence="17" key="2">
    <citation type="submission" date="2018-03" db="EMBL/GenBank/DDBJ databases">
        <authorList>
            <person name="Derbyshire K."/>
            <person name="Gray T.A."/>
            <person name="Champion M."/>
        </authorList>
    </citation>
    <scope>NUCLEOTIDE SEQUENCE [LARGE SCALE GENOMIC DNA]</scope>
    <source>
        <strain evidence="17">MKD8</strain>
    </source>
</reference>
<evidence type="ECO:0000313" key="16">
    <source>
        <dbReference type="EMBL" id="AWT51016.1"/>
    </source>
</evidence>
<reference evidence="16 17" key="1">
    <citation type="journal article" date="2013" name="Genome Announc.">
        <title>Draft genome sequence of MKD8, a conjugal recipient Mycobacterium smegmatis strain.</title>
        <authorList>
            <person name="Gray T.A."/>
            <person name="Palumbo M.J."/>
            <person name="Derbyshire K.M."/>
        </authorList>
    </citation>
    <scope>NUCLEOTIDE SEQUENCE [LARGE SCALE GENOMIC DNA]</scope>
    <source>
        <strain evidence="16 17">MKD8</strain>
    </source>
</reference>
<dbReference type="RefSeq" id="WP_003891348.1">
    <property type="nucleotide sequence ID" value="NZ_CP027541.1"/>
</dbReference>
<dbReference type="InterPro" id="IPR036188">
    <property type="entry name" value="FAD/NAD-bd_sf"/>
</dbReference>
<evidence type="ECO:0000256" key="10">
    <source>
        <dbReference type="ARBA" id="ARBA00023033"/>
    </source>
</evidence>
<keyword evidence="8" id="KW-0521">NADP</keyword>
<evidence type="ECO:0000256" key="14">
    <source>
        <dbReference type="ARBA" id="ARBA00032738"/>
    </source>
</evidence>
<keyword evidence="6" id="KW-0285">Flavoprotein</keyword>
<evidence type="ECO:0000313" key="17">
    <source>
        <dbReference type="Proteomes" id="UP000011200"/>
    </source>
</evidence>
<accession>A0A2U9PH09</accession>
<evidence type="ECO:0000256" key="6">
    <source>
        <dbReference type="ARBA" id="ARBA00022630"/>
    </source>
</evidence>
<sequence length="440" mass="48699">MQSIDHLNGRNGDSAVLDVVGVGFGPSNLALAIAIREYNETHTEAINAEFVEIKPEFGWHTGMLIPGATMQISFLKDLATQRNPTSEFTFLNYLTERRRLTEFINFKTFFPTRLEFHDYLTWAADKVGATVHYGSRVVSVRETDGVFDVTVTGATEGILRARNVVVAGGLQPLLPPGVQRTRRQIHNHGLLHDLAAMPDPRHHRYVVVGAGQSAAEVCAYLHDLSPDNEVHGVFAKYGYSPADDSPYANRVFDPDAVDDFFVADPGVRRQLINYHRSTNYSAVDLELIEELYAREYAERVAGRRRLFLRGASSVQHTDEDDDGVRVHIRHHPSGTLEELDCDAVIYATGFMPARLDGILGDLYHDLVLDDGNPVVSRDYRLATVPPTAGGLYIQGNTEHTHGLTSSLLSNIAVRSGEILESVVTHTRTETNRLSPVGSEA</sequence>
<dbReference type="PRINTS" id="PR00368">
    <property type="entry name" value="FADPNR"/>
</dbReference>
<evidence type="ECO:0000256" key="1">
    <source>
        <dbReference type="ARBA" id="ARBA00001974"/>
    </source>
</evidence>
<comment type="cofactor">
    <cofactor evidence="1">
        <name>FAD</name>
        <dbReference type="ChEBI" id="CHEBI:57692"/>
    </cofactor>
</comment>
<proteinExistence type="inferred from homology"/>
<evidence type="ECO:0000256" key="2">
    <source>
        <dbReference type="ARBA" id="ARBA00005102"/>
    </source>
</evidence>
<evidence type="ECO:0000256" key="4">
    <source>
        <dbReference type="ARBA" id="ARBA00013076"/>
    </source>
</evidence>
<gene>
    <name evidence="16" type="ORF">D806_000210</name>
</gene>